<keyword evidence="1" id="KW-1133">Transmembrane helix</keyword>
<gene>
    <name evidence="2" type="ORF">Mettu_0787</name>
</gene>
<sequence>MKDKITKTFSSSGFPYLIGVVGFSSSLVTMFININDQLSIKWLIFSLVISTTVILILLKVIYDLSQETKPSLPFEHPIKYYPEDQIFIIKKNDNFINSIVVGCYAQQDERDRLAYLGVVHHVQDTVIQIKIRFDFGIVEKMLFTSEQLKNITVRPVVPMTALEQFSNLEN</sequence>
<evidence type="ECO:0000313" key="2">
    <source>
        <dbReference type="EMBL" id="EGW21992.1"/>
    </source>
</evidence>
<feature type="transmembrane region" description="Helical" evidence="1">
    <location>
        <begin position="12"/>
        <end position="34"/>
    </location>
</feature>
<reference evidence="2 3" key="1">
    <citation type="submission" date="2011-06" db="EMBL/GenBank/DDBJ databases">
        <title>Genomic sequence of Methylobacter tundripaludum SV96.</title>
        <authorList>
            <consortium name="US DOE Joint Genome Institute"/>
            <person name="Lucas S."/>
            <person name="Han J."/>
            <person name="Lapidus A."/>
            <person name="Cheng J.-F."/>
            <person name="Goodwin L."/>
            <person name="Pitluck S."/>
            <person name="Held B."/>
            <person name="Detter J.C."/>
            <person name="Han C."/>
            <person name="Tapia R."/>
            <person name="Land M."/>
            <person name="Hauser L."/>
            <person name="Kyrpides N."/>
            <person name="Ivanova N."/>
            <person name="Ovchinnikova G."/>
            <person name="Pagani I."/>
            <person name="Klotz M.G."/>
            <person name="Dispirito A.A."/>
            <person name="Murrell J.C."/>
            <person name="Dunfield P."/>
            <person name="Kalyuzhnaya M.G."/>
            <person name="Svenning M."/>
            <person name="Trotsenko Y.A."/>
            <person name="Stein L.Y."/>
            <person name="Woyke T."/>
        </authorList>
    </citation>
    <scope>NUCLEOTIDE SEQUENCE [LARGE SCALE GENOMIC DNA]</scope>
    <source>
        <strain evidence="3">ATCC BAA-1195 / DSM 17260 / SV96</strain>
    </source>
</reference>
<dbReference type="EMBL" id="JH109152">
    <property type="protein sequence ID" value="EGW21992.1"/>
    <property type="molecule type" value="Genomic_DNA"/>
</dbReference>
<dbReference type="OrthoDB" id="7107976at2"/>
<dbReference type="RefSeq" id="WP_006889967.1">
    <property type="nucleotide sequence ID" value="NZ_JH109152.1"/>
</dbReference>
<keyword evidence="1" id="KW-0812">Transmembrane</keyword>
<accession>G3IX55</accession>
<dbReference type="AlphaFoldDB" id="G3IX55"/>
<name>G3IX55_METTV</name>
<proteinExistence type="predicted"/>
<dbReference type="STRING" id="697282.Mettu_0787"/>
<feature type="transmembrane region" description="Helical" evidence="1">
    <location>
        <begin position="40"/>
        <end position="62"/>
    </location>
</feature>
<keyword evidence="1" id="KW-0472">Membrane</keyword>
<evidence type="ECO:0000256" key="1">
    <source>
        <dbReference type="SAM" id="Phobius"/>
    </source>
</evidence>
<organism evidence="2 3">
    <name type="scientific">Methylobacter tundripaludum (strain ATCC BAA-1195 / DSM 17260 / SV96)</name>
    <dbReference type="NCBI Taxonomy" id="697282"/>
    <lineage>
        <taxon>Bacteria</taxon>
        <taxon>Pseudomonadati</taxon>
        <taxon>Pseudomonadota</taxon>
        <taxon>Gammaproteobacteria</taxon>
        <taxon>Methylococcales</taxon>
        <taxon>Methylococcaceae</taxon>
        <taxon>Methylobacter</taxon>
    </lineage>
</organism>
<dbReference type="HOGENOM" id="CLU_1568932_0_0_6"/>
<evidence type="ECO:0000313" key="3">
    <source>
        <dbReference type="Proteomes" id="UP000004664"/>
    </source>
</evidence>
<dbReference type="Proteomes" id="UP000004664">
    <property type="component" value="Unassembled WGS sequence"/>
</dbReference>
<protein>
    <submittedName>
        <fullName evidence="2">Uncharacterized protein</fullName>
    </submittedName>
</protein>
<dbReference type="eggNOG" id="ENOG5033NMF">
    <property type="taxonomic scope" value="Bacteria"/>
</dbReference>
<keyword evidence="3" id="KW-1185">Reference proteome</keyword>